<dbReference type="AlphaFoldDB" id="A0A2G6KJ85"/>
<organism evidence="2 3">
    <name type="scientific">candidate division KSB3 bacterium</name>
    <dbReference type="NCBI Taxonomy" id="2044937"/>
    <lineage>
        <taxon>Bacteria</taxon>
        <taxon>candidate division KSB3</taxon>
    </lineage>
</organism>
<reference evidence="2 3" key="1">
    <citation type="submission" date="2017-10" db="EMBL/GenBank/DDBJ databases">
        <title>Novel microbial diversity and functional potential in the marine mammal oral microbiome.</title>
        <authorList>
            <person name="Dudek N.K."/>
            <person name="Sun C.L."/>
            <person name="Burstein D."/>
            <person name="Kantor R.S."/>
            <person name="Aliaga Goltsman D.S."/>
            <person name="Bik E.M."/>
            <person name="Thomas B.C."/>
            <person name="Banfield J.F."/>
            <person name="Relman D.A."/>
        </authorList>
    </citation>
    <scope>NUCLEOTIDE SEQUENCE [LARGE SCALE GENOMIC DNA]</scope>
    <source>
        <strain evidence="2">DOLJORAL78_47_16</strain>
    </source>
</reference>
<gene>
    <name evidence="2" type="ORF">CSA56_02905</name>
</gene>
<accession>A0A2G6KJ85</accession>
<comment type="caution">
    <text evidence="2">The sequence shown here is derived from an EMBL/GenBank/DDBJ whole genome shotgun (WGS) entry which is preliminary data.</text>
</comment>
<sequence length="71" mass="7939">MNSNQGGCDRQQQEYDKIQDMMKKASVSGLAGRPYKLAFTGPLPLPGERKRKRQAEENTSSRQIHCAWGSA</sequence>
<evidence type="ECO:0000313" key="3">
    <source>
        <dbReference type="Proteomes" id="UP000230821"/>
    </source>
</evidence>
<evidence type="ECO:0000256" key="1">
    <source>
        <dbReference type="SAM" id="MobiDB-lite"/>
    </source>
</evidence>
<name>A0A2G6KJ85_9BACT</name>
<feature type="region of interest" description="Disordered" evidence="1">
    <location>
        <begin position="36"/>
        <end position="71"/>
    </location>
</feature>
<dbReference type="Proteomes" id="UP000230821">
    <property type="component" value="Unassembled WGS sequence"/>
</dbReference>
<dbReference type="EMBL" id="PDSK01000034">
    <property type="protein sequence ID" value="PIE35738.1"/>
    <property type="molecule type" value="Genomic_DNA"/>
</dbReference>
<proteinExistence type="predicted"/>
<protein>
    <submittedName>
        <fullName evidence="2">Uncharacterized protein</fullName>
    </submittedName>
</protein>
<evidence type="ECO:0000313" key="2">
    <source>
        <dbReference type="EMBL" id="PIE35738.1"/>
    </source>
</evidence>